<comment type="caution">
    <text evidence="1">The sequence shown here is derived from an EMBL/GenBank/DDBJ whole genome shotgun (WGS) entry which is preliminary data.</text>
</comment>
<protein>
    <submittedName>
        <fullName evidence="1">Uncharacterized protein</fullName>
    </submittedName>
</protein>
<dbReference type="OrthoDB" id="5690349at2"/>
<keyword evidence="2" id="KW-1185">Reference proteome</keyword>
<organism evidence="1 2">
    <name type="scientific">Rodentibacter rarus</name>
    <dbReference type="NCBI Taxonomy" id="1908260"/>
    <lineage>
        <taxon>Bacteria</taxon>
        <taxon>Pseudomonadati</taxon>
        <taxon>Pseudomonadota</taxon>
        <taxon>Gammaproteobacteria</taxon>
        <taxon>Pasteurellales</taxon>
        <taxon>Pasteurellaceae</taxon>
        <taxon>Rodentibacter</taxon>
    </lineage>
</organism>
<dbReference type="Proteomes" id="UP000189433">
    <property type="component" value="Unassembled WGS sequence"/>
</dbReference>
<evidence type="ECO:0000313" key="1">
    <source>
        <dbReference type="EMBL" id="OOF42966.1"/>
    </source>
</evidence>
<accession>A0A1V3ILW7</accession>
<dbReference type="AlphaFoldDB" id="A0A1V3ILW7"/>
<gene>
    <name evidence="1" type="ORF">BKK50_05700</name>
</gene>
<evidence type="ECO:0000313" key="2">
    <source>
        <dbReference type="Proteomes" id="UP000189433"/>
    </source>
</evidence>
<proteinExistence type="predicted"/>
<dbReference type="EMBL" id="MLHJ01000047">
    <property type="protein sequence ID" value="OOF42966.1"/>
    <property type="molecule type" value="Genomic_DNA"/>
</dbReference>
<sequence length="70" mass="8221">MSVPERFSLDKGEKRLHITHAKYNFIRKSLPDVLYQANNKENKFHIENPDKYTYKLIACPENAKLTGNKN</sequence>
<name>A0A1V3ILW7_9PAST</name>
<reference evidence="1 2" key="1">
    <citation type="submission" date="2016-10" db="EMBL/GenBank/DDBJ databases">
        <title>Rodentibacter gen. nov. and new species.</title>
        <authorList>
            <person name="Christensen H."/>
        </authorList>
    </citation>
    <scope>NUCLEOTIDE SEQUENCE [LARGE SCALE GENOMIC DNA]</scope>
    <source>
        <strain evidence="1 2">CCUG17206</strain>
    </source>
</reference>